<dbReference type="EMBL" id="CP077093">
    <property type="protein sequence ID" value="QXI28857.1"/>
    <property type="molecule type" value="Genomic_DNA"/>
</dbReference>
<reference evidence="1 2" key="2">
    <citation type="journal article" date="2021" name="Microorganisms">
        <title>The Ever-Expanding Pseudomonas Genus: Description of 43 New Species and Partition of the Pseudomonas putida Group.</title>
        <authorList>
            <person name="Girard L."/>
            <person name="Lood C."/>
            <person name="Hofte M."/>
            <person name="Vandamme P."/>
            <person name="Rokni-Zadeh H."/>
            <person name="van Noort V."/>
            <person name="Lavigne R."/>
            <person name="De Mot R."/>
        </authorList>
    </citation>
    <scope>NUCLEOTIDE SEQUENCE [LARGE SCALE GENOMIC DNA]</scope>
    <source>
        <strain evidence="1 2">RW8P3</strain>
    </source>
</reference>
<dbReference type="Proteomes" id="UP000634530">
    <property type="component" value="Chromosome"/>
</dbReference>
<dbReference type="REBASE" id="510321">
    <property type="entry name" value="M.Psp8P3ORF2530P"/>
</dbReference>
<dbReference type="InterPro" id="IPR029063">
    <property type="entry name" value="SAM-dependent_MTases_sf"/>
</dbReference>
<dbReference type="RefSeq" id="WP_186683801.1">
    <property type="nucleotide sequence ID" value="NZ_CP077093.1"/>
</dbReference>
<name>A0A9E6TSP4_9PSED</name>
<proteinExistence type="predicted"/>
<keyword evidence="2" id="KW-1185">Reference proteome</keyword>
<gene>
    <name evidence="1" type="ORF">HU752_002530</name>
</gene>
<accession>A0A9E6TSP4</accession>
<dbReference type="KEGG" id="pvw:HU752_002530"/>
<dbReference type="SUPFAM" id="SSF53335">
    <property type="entry name" value="S-adenosyl-L-methionine-dependent methyltransferases"/>
    <property type="match status" value="1"/>
</dbReference>
<dbReference type="AlphaFoldDB" id="A0A9E6TSP4"/>
<protein>
    <submittedName>
        <fullName evidence="1">Site-specific DNA-methyltransferase</fullName>
    </submittedName>
</protein>
<organism evidence="1 2">
    <name type="scientific">Pseudomonas vanderleydeniana</name>
    <dbReference type="NCBI Taxonomy" id="2745495"/>
    <lineage>
        <taxon>Bacteria</taxon>
        <taxon>Pseudomonadati</taxon>
        <taxon>Pseudomonadota</taxon>
        <taxon>Gammaproteobacteria</taxon>
        <taxon>Pseudomonadales</taxon>
        <taxon>Pseudomonadaceae</taxon>
        <taxon>Pseudomonas</taxon>
    </lineage>
</organism>
<reference evidence="1 2" key="1">
    <citation type="journal article" date="2020" name="Microorganisms">
        <title>Reliable Identification of Environmental Pseudomonas Isolates Using the rpoD Gene.</title>
        <authorList>
            <consortium name="The Broad Institute Genome Sequencing Platform"/>
            <person name="Girard L."/>
            <person name="Lood C."/>
            <person name="Rokni-Zadeh H."/>
            <person name="van Noort V."/>
            <person name="Lavigne R."/>
            <person name="De Mot R."/>
        </authorList>
    </citation>
    <scope>NUCLEOTIDE SEQUENCE [LARGE SCALE GENOMIC DNA]</scope>
    <source>
        <strain evidence="1 2">RW8P3</strain>
    </source>
</reference>
<evidence type="ECO:0000313" key="1">
    <source>
        <dbReference type="EMBL" id="QXI28857.1"/>
    </source>
</evidence>
<dbReference type="Gene3D" id="3.40.50.150">
    <property type="entry name" value="Vaccinia Virus protein VP39"/>
    <property type="match status" value="2"/>
</dbReference>
<sequence>MKSHSTSFDNIAISNPKLYKAPKASQESRVFPYYAGYSSEFSSNILSTLKPTRNALVFDPWNGSGTTTTSAYSQGFDCIGFDLNPAMVLVAKARLLSPLERPSLISIAKSLIDQSQLSIGALTISDGEPLLKWFNTGSTVALRNLETRINNLLISNGTYIQLNNNKAMDQVSSLAAFFYVALFRTTRKLLLDFIPSNPTWVKQPKTKLNRKRPSQSTIYTVFLDEIRSLSLLYGLNDFKSREADSTVCLKIGNAENIALNNESVDAIISSPPYCTRIDYAVSTAIELAVIRCEQSDFDTLRRGLTGTSTVQRIAPTLESKWGSTCALFLERLYNHQSHASKGYYFKNHLQYFSSLSRSIEEISRILKHGSPCFLVVQDSHYKEVHNDVPTIVTEMASHSGLTIVRRDDFKASRSMVDVNLKSKKYLNTRNTTESVLCFQKN</sequence>
<evidence type="ECO:0000313" key="2">
    <source>
        <dbReference type="Proteomes" id="UP000634530"/>
    </source>
</evidence>